<evidence type="ECO:0000313" key="3">
    <source>
        <dbReference type="Proteomes" id="UP000240920"/>
    </source>
</evidence>
<dbReference type="SUPFAM" id="SSF89447">
    <property type="entry name" value="AbrB/MazE/MraZ-like"/>
    <property type="match status" value="1"/>
</dbReference>
<sequence length="60" mass="6892">MKDAITDFWTTPDKQRYIVPVDGDGILTFPDELMDALDWKAGDTLEWIDNKDGSFTLKKI</sequence>
<evidence type="ECO:0000259" key="1">
    <source>
        <dbReference type="Pfam" id="PF04014"/>
    </source>
</evidence>
<evidence type="ECO:0000313" key="2">
    <source>
        <dbReference type="EMBL" id="AOV58549.1"/>
    </source>
</evidence>
<name>A0A1D8KIS3_9CAUD</name>
<organism evidence="2 3">
    <name type="scientific">Synechococcus phage S-CAM3</name>
    <dbReference type="NCBI Taxonomy" id="1883366"/>
    <lineage>
        <taxon>Viruses</taxon>
        <taxon>Duplodnaviria</taxon>
        <taxon>Heunggongvirae</taxon>
        <taxon>Uroviricota</taxon>
        <taxon>Caudoviricetes</taxon>
        <taxon>Pantevenvirales</taxon>
        <taxon>Kyanoviridae</taxon>
        <taxon>Charybdisvirus</taxon>
        <taxon>Charybdisvirus scam3</taxon>
    </lineage>
</organism>
<dbReference type="EMBL" id="KU686197">
    <property type="protein sequence ID" value="AOV58549.1"/>
    <property type="molecule type" value="Genomic_DNA"/>
</dbReference>
<accession>A0A1D8KIS3</accession>
<dbReference type="InterPro" id="IPR037914">
    <property type="entry name" value="SpoVT-AbrB_sf"/>
</dbReference>
<reference evidence="2 3" key="1">
    <citation type="journal article" date="2016" name="Virology">
        <title>The genomic content and context of auxiliary metabolic genes in marine cyanomyoviruses.</title>
        <authorList>
            <person name="Crummett L.T."/>
            <person name="Puxty R.J."/>
            <person name="Weihe C."/>
            <person name="Marston M.F."/>
            <person name="Martiny J.B."/>
        </authorList>
    </citation>
    <scope>NUCLEOTIDE SEQUENCE [LARGE SCALE GENOMIC DNA]</scope>
    <source>
        <strain evidence="2">0808SB25</strain>
    </source>
</reference>
<dbReference type="Proteomes" id="UP000240920">
    <property type="component" value="Segment"/>
</dbReference>
<dbReference type="InterPro" id="IPR007159">
    <property type="entry name" value="SpoVT-AbrB_dom"/>
</dbReference>
<feature type="domain" description="SpoVT-AbrB" evidence="1">
    <location>
        <begin position="19"/>
        <end position="59"/>
    </location>
</feature>
<dbReference type="GO" id="GO:0003677">
    <property type="term" value="F:DNA binding"/>
    <property type="evidence" value="ECO:0007669"/>
    <property type="project" value="InterPro"/>
</dbReference>
<protein>
    <recommendedName>
        <fullName evidence="1">SpoVT-AbrB domain-containing protein</fullName>
    </recommendedName>
</protein>
<proteinExistence type="predicted"/>
<gene>
    <name evidence="2" type="ORF">S250808_044</name>
</gene>
<dbReference type="Pfam" id="PF04014">
    <property type="entry name" value="MazE_antitoxin"/>
    <property type="match status" value="1"/>
</dbReference>